<reference evidence="2" key="1">
    <citation type="journal article" date="2023" name="Front. Plant Sci.">
        <title>Chromosomal-level genome assembly of Melastoma candidum provides insights into trichome evolution.</title>
        <authorList>
            <person name="Zhong Y."/>
            <person name="Wu W."/>
            <person name="Sun C."/>
            <person name="Zou P."/>
            <person name="Liu Y."/>
            <person name="Dai S."/>
            <person name="Zhou R."/>
        </authorList>
    </citation>
    <scope>NUCLEOTIDE SEQUENCE [LARGE SCALE GENOMIC DNA]</scope>
</reference>
<sequence length="2890" mass="323924">MSGRPPQLTRPGGHRHPPPPQRSQPSQPPAQPSRQPSTRLRPGNPYTSQNPYSAYVQGLYYAGYYPLGYHSSTQALQSLAPLSQFQNPNFSLPNPVVPSTASVNPSYNQPSTPPTRQKNLPAPNTSHKPPPVGVKLTPPGVQQQRPSSTPNNSNVGLLEKRAGRAVTEQKEPAVIVGETVNLQKVLESVIRPQKKTLGSIPDSSLASGSQSQPFLLSLLPNRNGSLLEKIDRAAMKARRDLVIARENVTVQKVSEAVLLEMHANSWSDLGFQIHDVPSLNGLMANEAKINSFIHCFVGARFISTVYELEVAIRKNEAVKKFEDLEMGPLMRHQLVLHYFSVEPGATDALKLTTENIVYYLIEYLGEDVEKEVLVEDFLEYIMKRKSVSSKEKLAVRIQNLGLHVAFIKEARRLEVVGLQEFSVKEKNVRKRRPLLSFLKKQTDGRFAELSERVKSFSDMHKKFCGKHVRFASSSSDEESDACEVEDKLKSFDKPSAQSYRSERFSSCPYPSASEEMSRLGLVDGEMHSPLSTSGFDQSAPKKKRKADNSSGNSSTSKKLPRTEKLGMNSVLSGVRDIEEDDISLLFHEDHLRIALLRFISTWKETCREQNLLEIFKRMLQAYELTTKESRKISRILSRNPFLGLLNVAVTSIRNGMWDNVYDTLQAIGSNESNKAVTDGQPPQYETIDVLPSQKNAVHAATLGREESRGFSIDDVISKATTYFQSFEGQVGDKCLPDRQYHIFKEIYRCERWLAEQFSVENFESLGHGNFFSLLELHSSHFPNEVQKLFTKQIGERDSFGVLLSHHQLLALVSQASNSLKEYEEIEERDISALVRKQYPSLDFKVEGVGLIKDFLKIHQSCMSSCVLFSASMSYRGDYVTCDSQVGDAKNIPEVVNNWELRACGQSSRKEAIEVLLKAPMLSDLLAWSLWETKFAPTLGHLVNFLLSEVNSGELLCLVTKNGKIIRINHSASVETYLEALLKVSPVLTALELTSLFSLVGGEKYVPLSLLKSHTQRAFEATWADPLDCVNNTGSVDLTNKIAFREKHLGDVCDCKSKINMFRFFLDCLAHVPAEYGGFAADVLFAGLRSFAKDAPARILKECNGLQERTMLQNAGVSLGLEEWAENLNAFTVADVVGTEVSRTPTIQEPVTASIRSDILMKDSSEAGVAISDENCSLEVKSTPISESNDEGANCVRQYSAEGDCADPMLLIESIRRDEFGLDLDLSVTESSMLRKQHARLGRALHCLSQELYSQDSHFLLELVQNADDNAYPDHVEPTLSFILHESGVVILNNEKGFSAENIRALCDIGSSTKKGSSAGYIGQKGIGFKSVFRVTNAPEIHSNGFHLKFDITEGQIGFVLPTPIPPCDINMFARLVSYDTNKRENNCWNTCIRLPLRSKLSSGTAINSIIAMFSDLHPSLLLFLHRLQCIRFRNMLNDSFIIMRKDILGHGIVKVSYGKDGATWLVVSQKLQSDFIRNDVQLTEISMAFPLDEATQGSYSPRLEPQPVFAFLPLRAYGLRFIIQGDFALPSSREEVDSSSPWNQWLLSQLPDLFVGAKDSFCNLPCFQENPASAVSAYMSFIPLIGEVHGFFSGLPKMIILRLRMSSCLLLDRDQSDWIPPCKALRGWDKLARIVLTDELLEEHLGVGFLHRDIVLSDQLASALGVEDYSLKILLRIMSSLNVRENGFKSMGLSWLSEYINVLYIMLQNSDHVSGTSEIERNAMKDLQKIAFIPLSDGSYSSLDKGVIWLHANASNTDFYGENGLKAYPIICTNLRIIDSALFSAASSDMLSMVNDLSDNIRKMLQKVGVRELSAHDILLTHVLPALSDNKNLVDRTLVIEYLCFVMVHLQSGCPSCLVEREYIMSTLRSRCFILTDHGFKFIMEVPIHFSEEYGCPVNAKKLISGLRMEWHMVDPSYLRHPSSQSLSCGPEKWRKFFQELGITDFVQVLPMEKSLDDVPDINDRQLLANGDVDASSIVVKDWESTELAYLLPLLSNSCCHENCKYLLKMLDKLWESDFSDKVFACCQPQSQGNGTSIRSSFVKTLRNARWVMSALDNDLHYPKDLFHDCDKVRMILGAYAPYAVPKVTSERLLHELGFKTTVCLNDVLVMLKLWGKSDLTFKASLAQMTRLYTFIWEEMASLPRRVVPELRGEKFVFYPTVFKCRSEDMVDGEFCSLDEVCWHDPTGAVEQIYELYSQRRIEDSPNYPAIKTLQNVYPGLHDFFVTGCGVLEVPPSHSYFPVLLQLSSTFLPSQAAKIVFQIFLKMNMGIESGAIQSSDILEVRNCLMKQEYAVLPTKQDKWVSLHPSFGIVCWCDDGNLMKEFRLLEGVNFVCFGQVINCEATRLNNSKIMQKLGIPALSEVASREAIFHGTLQSSFEASLVDWALPYAQRYIYTMHSENYQELKQCCYRILKNLRVLVVEKLFYRNVIKSCNSISSKQHECSCILQGNALYVAKGSDTHAWFLELSRVWFDGNQDLHTANFLHMITVMARSGSSMEQIETFIMSSQKLKKLPDGDPEWALSTVRQYVESFQAASSSSFSLDANSVEFKSSSQNSPQLPSGEQNTSSEFYFNEDSSFMTWIAMRQPEHGYDDKVEARNETAALTDNVGGLDTVSWVRSDPASLPTSSNVETMPNEPFSLVDFLSLDGHSVDLSLPDGGHPKNPSQFRWKEKLNNGISNPVQAQLTGRLGELVAFKYFMDKVSDKTVRWVNEHKETGLPYDLVIGDSEDDRQYIEVKATRSNRKDWFLISTKEWQFAVEKGELFSVAHVVLLENSEARVSILKNPLRLCQMGKLQLLMHFPLAVTGNNLSALLAMKLPGSISSGRRNSFDTAGALNLCSHSLVPSTGAIPLLGSASVGRDVWFSSSPVPSQVLWLYPDTTPMNMGPGLL</sequence>
<dbReference type="EMBL" id="CM042891">
    <property type="protein sequence ID" value="KAI4303899.1"/>
    <property type="molecule type" value="Genomic_DNA"/>
</dbReference>
<comment type="caution">
    <text evidence="1">The sequence shown here is derived from an EMBL/GenBank/DDBJ whole genome shotgun (WGS) entry which is preliminary data.</text>
</comment>
<evidence type="ECO:0000313" key="2">
    <source>
        <dbReference type="Proteomes" id="UP001057402"/>
    </source>
</evidence>
<proteinExistence type="predicted"/>
<organism evidence="1 2">
    <name type="scientific">Melastoma candidum</name>
    <dbReference type="NCBI Taxonomy" id="119954"/>
    <lineage>
        <taxon>Eukaryota</taxon>
        <taxon>Viridiplantae</taxon>
        <taxon>Streptophyta</taxon>
        <taxon>Embryophyta</taxon>
        <taxon>Tracheophyta</taxon>
        <taxon>Spermatophyta</taxon>
        <taxon>Magnoliopsida</taxon>
        <taxon>eudicotyledons</taxon>
        <taxon>Gunneridae</taxon>
        <taxon>Pentapetalae</taxon>
        <taxon>rosids</taxon>
        <taxon>malvids</taxon>
        <taxon>Myrtales</taxon>
        <taxon>Melastomataceae</taxon>
        <taxon>Melastomatoideae</taxon>
        <taxon>Melastomateae</taxon>
        <taxon>Melastoma</taxon>
    </lineage>
</organism>
<dbReference type="Proteomes" id="UP001057402">
    <property type="component" value="Chromosome 12"/>
</dbReference>
<evidence type="ECO:0000313" key="1">
    <source>
        <dbReference type="EMBL" id="KAI4303899.1"/>
    </source>
</evidence>
<name>A0ACB9L3L7_9MYRT</name>
<accession>A0ACB9L3L7</accession>
<protein>
    <submittedName>
        <fullName evidence="1">Uncharacterized protein</fullName>
    </submittedName>
</protein>
<gene>
    <name evidence="1" type="ORF">MLD38_039480</name>
</gene>
<keyword evidence="2" id="KW-1185">Reference proteome</keyword>